<evidence type="ECO:0000256" key="5">
    <source>
        <dbReference type="SAM" id="Phobius"/>
    </source>
</evidence>
<evidence type="ECO:0000256" key="2">
    <source>
        <dbReference type="ARBA" id="ARBA00022692"/>
    </source>
</evidence>
<keyword evidence="4 5" id="KW-0472">Membrane</keyword>
<feature type="transmembrane region" description="Helical" evidence="5">
    <location>
        <begin position="26"/>
        <end position="53"/>
    </location>
</feature>
<evidence type="ECO:0000313" key="7">
    <source>
        <dbReference type="EMBL" id="GDY28529.1"/>
    </source>
</evidence>
<dbReference type="PROSITE" id="PS00217">
    <property type="entry name" value="SUGAR_TRANSPORT_2"/>
    <property type="match status" value="1"/>
</dbReference>
<evidence type="ECO:0000256" key="3">
    <source>
        <dbReference type="ARBA" id="ARBA00022989"/>
    </source>
</evidence>
<feature type="transmembrane region" description="Helical" evidence="5">
    <location>
        <begin position="65"/>
        <end position="85"/>
    </location>
</feature>
<dbReference type="PANTHER" id="PTHR23508">
    <property type="entry name" value="CARBOXYLIC ACID TRANSPORTER PROTEIN HOMOLOG"/>
    <property type="match status" value="1"/>
</dbReference>
<evidence type="ECO:0000256" key="4">
    <source>
        <dbReference type="ARBA" id="ARBA00023136"/>
    </source>
</evidence>
<organism evidence="7 8">
    <name type="scientific">Gandjariella thermophila</name>
    <dbReference type="NCBI Taxonomy" id="1931992"/>
    <lineage>
        <taxon>Bacteria</taxon>
        <taxon>Bacillati</taxon>
        <taxon>Actinomycetota</taxon>
        <taxon>Actinomycetes</taxon>
        <taxon>Pseudonocardiales</taxon>
        <taxon>Pseudonocardiaceae</taxon>
        <taxon>Gandjariella</taxon>
    </lineage>
</organism>
<feature type="transmembrane region" description="Helical" evidence="5">
    <location>
        <begin position="290"/>
        <end position="311"/>
    </location>
</feature>
<feature type="domain" description="Major facilitator superfamily (MFS) profile" evidence="6">
    <location>
        <begin position="27"/>
        <end position="450"/>
    </location>
</feature>
<sequence>MTRAVLRSSDALAAHGEDRLTRNQRLLVAAALVGNTIEFYDYFVIGFVVTLIVTPWRLTFGQTSVVLLASGIGVVLGAAVWGHVADRIGRRACVVVTMLTFSLATGAMAAVPERAWALLAALRVVVGFGVGGLPVVNIPLVQEFVPARRRAVVTGLTVVFIPVGLLLGAVLSAWLGPVIGWRGLLLIGLAPALPALLIGPVIPESPRWLAQRGRAEEARRSLAWALQVPVARVRLPDGWLTRSPVGWRALLRHPRALAVAGVGTFCFLTAASSVQSWGPTLLSQVLGVSPASAAALFAWLGLVSVAGRLAWSRLAEVLGRRAVVSLCGFAGAGLVAATAVRTGAFLGPVSVFLLGFAVAYFFLDGVFGVINTYTAEMFRTGSRAGGLGLCYGFGSLGKIVGPLLLGLVSGGGNYVTPRLTQAAVTPTFLILAGLLLLAGVGYLFGRETRGRALDEPVRPAENG</sequence>
<dbReference type="PROSITE" id="PS50850">
    <property type="entry name" value="MFS"/>
    <property type="match status" value="1"/>
</dbReference>
<dbReference type="Pfam" id="PF00083">
    <property type="entry name" value="Sugar_tr"/>
    <property type="match status" value="1"/>
</dbReference>
<proteinExistence type="predicted"/>
<keyword evidence="2 5" id="KW-0812">Transmembrane</keyword>
<dbReference type="Gene3D" id="1.20.1250.20">
    <property type="entry name" value="MFS general substrate transporter like domains"/>
    <property type="match status" value="1"/>
</dbReference>
<dbReference type="CDD" id="cd17316">
    <property type="entry name" value="MFS_SV2_like"/>
    <property type="match status" value="1"/>
</dbReference>
<dbReference type="RefSeq" id="WP_192909322.1">
    <property type="nucleotide sequence ID" value="NZ_BJFL01000001.1"/>
</dbReference>
<dbReference type="PANTHER" id="PTHR23508:SF10">
    <property type="entry name" value="CARBOXYLIC ACID TRANSPORTER PROTEIN HOMOLOG"/>
    <property type="match status" value="1"/>
</dbReference>
<dbReference type="AlphaFoldDB" id="A0A4D4J1L7"/>
<evidence type="ECO:0000313" key="8">
    <source>
        <dbReference type="Proteomes" id="UP000298860"/>
    </source>
</evidence>
<reference evidence="8" key="1">
    <citation type="submission" date="2019-04" db="EMBL/GenBank/DDBJ databases">
        <title>Draft genome sequence of Pseudonocardiaceae bacterium SL3-2-4.</title>
        <authorList>
            <person name="Ningsih F."/>
            <person name="Yokota A."/>
            <person name="Sakai Y."/>
            <person name="Nanatani K."/>
            <person name="Yabe S."/>
            <person name="Oetari A."/>
            <person name="Sjamsuridzal W."/>
        </authorList>
    </citation>
    <scope>NUCLEOTIDE SEQUENCE [LARGE SCALE GENOMIC DNA]</scope>
    <source>
        <strain evidence="8">SL3-2-4</strain>
    </source>
</reference>
<feature type="transmembrane region" description="Helical" evidence="5">
    <location>
        <begin position="256"/>
        <end position="278"/>
    </location>
</feature>
<feature type="transmembrane region" description="Helical" evidence="5">
    <location>
        <begin position="152"/>
        <end position="175"/>
    </location>
</feature>
<feature type="transmembrane region" description="Helical" evidence="5">
    <location>
        <begin position="117"/>
        <end position="140"/>
    </location>
</feature>
<feature type="transmembrane region" description="Helical" evidence="5">
    <location>
        <begin position="428"/>
        <end position="445"/>
    </location>
</feature>
<keyword evidence="3 5" id="KW-1133">Transmembrane helix</keyword>
<evidence type="ECO:0000256" key="1">
    <source>
        <dbReference type="ARBA" id="ARBA00004651"/>
    </source>
</evidence>
<dbReference type="EMBL" id="BJFL01000001">
    <property type="protein sequence ID" value="GDY28529.1"/>
    <property type="molecule type" value="Genomic_DNA"/>
</dbReference>
<dbReference type="GO" id="GO:0005886">
    <property type="term" value="C:plasma membrane"/>
    <property type="evidence" value="ECO:0007669"/>
    <property type="project" value="UniProtKB-SubCell"/>
</dbReference>
<protein>
    <submittedName>
        <fullName evidence="7">MFS transporter</fullName>
    </submittedName>
</protein>
<evidence type="ECO:0000259" key="6">
    <source>
        <dbReference type="PROSITE" id="PS50850"/>
    </source>
</evidence>
<comment type="caution">
    <text evidence="7">The sequence shown here is derived from an EMBL/GenBank/DDBJ whole genome shotgun (WGS) entry which is preliminary data.</text>
</comment>
<keyword evidence="8" id="KW-1185">Reference proteome</keyword>
<name>A0A4D4J1L7_9PSEU</name>
<feature type="transmembrane region" description="Helical" evidence="5">
    <location>
        <begin position="92"/>
        <end position="111"/>
    </location>
</feature>
<comment type="subcellular location">
    <subcellularLocation>
        <location evidence="1">Cell membrane</location>
        <topology evidence="1">Multi-pass membrane protein</topology>
    </subcellularLocation>
</comment>
<feature type="transmembrane region" description="Helical" evidence="5">
    <location>
        <begin position="181"/>
        <end position="202"/>
    </location>
</feature>
<gene>
    <name evidence="7" type="ORF">GTS_01620</name>
</gene>
<dbReference type="InterPro" id="IPR036259">
    <property type="entry name" value="MFS_trans_sf"/>
</dbReference>
<dbReference type="Proteomes" id="UP000298860">
    <property type="component" value="Unassembled WGS sequence"/>
</dbReference>
<dbReference type="InterPro" id="IPR020846">
    <property type="entry name" value="MFS_dom"/>
</dbReference>
<accession>A0A4D4J1L7</accession>
<dbReference type="GO" id="GO:0046943">
    <property type="term" value="F:carboxylic acid transmembrane transporter activity"/>
    <property type="evidence" value="ECO:0007669"/>
    <property type="project" value="TreeGrafter"/>
</dbReference>
<dbReference type="InterPro" id="IPR005829">
    <property type="entry name" value="Sugar_transporter_CS"/>
</dbReference>
<feature type="transmembrane region" description="Helical" evidence="5">
    <location>
        <begin position="352"/>
        <end position="374"/>
    </location>
</feature>
<dbReference type="SUPFAM" id="SSF103473">
    <property type="entry name" value="MFS general substrate transporter"/>
    <property type="match status" value="1"/>
</dbReference>
<feature type="transmembrane region" description="Helical" evidence="5">
    <location>
        <begin position="323"/>
        <end position="346"/>
    </location>
</feature>
<feature type="transmembrane region" description="Helical" evidence="5">
    <location>
        <begin position="386"/>
        <end position="408"/>
    </location>
</feature>
<dbReference type="InterPro" id="IPR005828">
    <property type="entry name" value="MFS_sugar_transport-like"/>
</dbReference>